<sequence length="144" mass="15506">MVYANPVSNIPLANQSLTGKASVFSAKAQTSFYNSPFAIPMPSDVTSPTRTSIATLPVHNPASSSRLSPVYQGEKTEHTGTNNREYVVRSPRLAPSAVVSENIVIAKALMAENISHNIAAVKRLYTSAQINDMPRFKSTTDLIA</sequence>
<dbReference type="EMBL" id="QOQK01000003">
    <property type="protein sequence ID" value="RCL85252.1"/>
    <property type="molecule type" value="Genomic_DNA"/>
</dbReference>
<dbReference type="Proteomes" id="UP000252289">
    <property type="component" value="Unassembled WGS sequence"/>
</dbReference>
<evidence type="ECO:0000313" key="1">
    <source>
        <dbReference type="EMBL" id="RCL85252.1"/>
    </source>
</evidence>
<organism evidence="1 2">
    <name type="scientific">PS1 clade bacterium</name>
    <dbReference type="NCBI Taxonomy" id="2175152"/>
    <lineage>
        <taxon>Bacteria</taxon>
        <taxon>Pseudomonadati</taxon>
        <taxon>Pseudomonadota</taxon>
        <taxon>Alphaproteobacteria</taxon>
        <taxon>PS1 clade</taxon>
    </lineage>
</organism>
<gene>
    <name evidence="1" type="ORF">DBW64_01110</name>
</gene>
<proteinExistence type="predicted"/>
<evidence type="ECO:0000313" key="2">
    <source>
        <dbReference type="Proteomes" id="UP000252289"/>
    </source>
</evidence>
<name>A0A368EKL9_9PROT</name>
<accession>A0A368EKL9</accession>
<comment type="caution">
    <text evidence="1">The sequence shown here is derived from an EMBL/GenBank/DDBJ whole genome shotgun (WGS) entry which is preliminary data.</text>
</comment>
<dbReference type="AlphaFoldDB" id="A0A368EKL9"/>
<protein>
    <submittedName>
        <fullName evidence="1">Uncharacterized protein</fullName>
    </submittedName>
</protein>
<reference evidence="1 2" key="1">
    <citation type="journal article" date="2018" name="Microbiome">
        <title>Fine metagenomic profile of the Mediterranean stratified and mixed water columns revealed by assembly and recruitment.</title>
        <authorList>
            <person name="Haro-Moreno J.M."/>
            <person name="Lopez-Perez M."/>
            <person name="De La Torre J.R."/>
            <person name="Picazo A."/>
            <person name="Camacho A."/>
            <person name="Rodriguez-Valera F."/>
        </authorList>
    </citation>
    <scope>NUCLEOTIDE SEQUENCE [LARGE SCALE GENOMIC DNA]</scope>
    <source>
        <strain evidence="1">MED-G50</strain>
    </source>
</reference>